<dbReference type="PANTHER" id="PTHR47926">
    <property type="entry name" value="PENTATRICOPEPTIDE REPEAT-CONTAINING PROTEIN"/>
    <property type="match status" value="1"/>
</dbReference>
<feature type="repeat" description="PPR" evidence="3">
    <location>
        <begin position="386"/>
        <end position="416"/>
    </location>
</feature>
<feature type="repeat" description="PPR" evidence="3">
    <location>
        <begin position="351"/>
        <end position="385"/>
    </location>
</feature>
<dbReference type="AlphaFoldDB" id="A0A068V7X8"/>
<feature type="repeat" description="PPR" evidence="3">
    <location>
        <begin position="422"/>
        <end position="456"/>
    </location>
</feature>
<dbReference type="OrthoDB" id="185373at2759"/>
<dbReference type="PANTHER" id="PTHR47926:SF453">
    <property type="entry name" value="PENTATRICOPEPTIDE REPEAT (PPR) SUPERFAMILY PROTEIN"/>
    <property type="match status" value="1"/>
</dbReference>
<dbReference type="Proteomes" id="UP000295252">
    <property type="component" value="Chromosome I"/>
</dbReference>
<organism evidence="4 5">
    <name type="scientific">Coffea canephora</name>
    <name type="common">Robusta coffee</name>
    <dbReference type="NCBI Taxonomy" id="49390"/>
    <lineage>
        <taxon>Eukaryota</taxon>
        <taxon>Viridiplantae</taxon>
        <taxon>Streptophyta</taxon>
        <taxon>Embryophyta</taxon>
        <taxon>Tracheophyta</taxon>
        <taxon>Spermatophyta</taxon>
        <taxon>Magnoliopsida</taxon>
        <taxon>eudicotyledons</taxon>
        <taxon>Gunneridae</taxon>
        <taxon>Pentapetalae</taxon>
        <taxon>asterids</taxon>
        <taxon>lamiids</taxon>
        <taxon>Gentianales</taxon>
        <taxon>Rubiaceae</taxon>
        <taxon>Ixoroideae</taxon>
        <taxon>Gardenieae complex</taxon>
        <taxon>Bertiereae - Coffeeae clade</taxon>
        <taxon>Coffeeae</taxon>
        <taxon>Coffea</taxon>
    </lineage>
</organism>
<dbReference type="PROSITE" id="PS51375">
    <property type="entry name" value="PPR"/>
    <property type="match status" value="7"/>
</dbReference>
<proteinExistence type="inferred from homology"/>
<dbReference type="Gramene" id="CDP16604">
    <property type="protein sequence ID" value="CDP16604"/>
    <property type="gene ID" value="GSCOC_T00019041001"/>
</dbReference>
<dbReference type="InterPro" id="IPR011990">
    <property type="entry name" value="TPR-like_helical_dom_sf"/>
</dbReference>
<evidence type="ECO:0000256" key="2">
    <source>
        <dbReference type="ARBA" id="ARBA00061659"/>
    </source>
</evidence>
<comment type="similarity">
    <text evidence="2">Belongs to the PPR family. PCMP-E subfamily.</text>
</comment>
<dbReference type="NCBIfam" id="TIGR00756">
    <property type="entry name" value="PPR"/>
    <property type="match status" value="6"/>
</dbReference>
<sequence length="526" mass="58923">MALTTKFSYLTPYKFSLLLKECIKAKAIESCKRIHALMLTSSVNWNSFSLGSKLTGVYASCGDFGSAKLLFQETQSPSVFAYNWMISALTFHGHHEEALGYFTLLQESKNFCPNSYTFSSVLKACLGLMDVNVGKEVHSLICKMAYDVDVSVGNALIDMYCKCGHIWDARMTFDEMTKRDVASWTSMICGYFSAGKFEESVTLFERMRLEGVEPNDFTWNAMIAGYARRGDCDKAFMFFTRMREERLIPDLVTWNAMISGFVQSQRAGEAFKLFQDMLCSGIMPNQVTFTGLLPACGLIGSIHRGREIHGFICRMEMDVNAFVATALIDVYSKCGSMRDAWNVFNSISCKNIASWNAMIRCYGNNGMVDLSVELFLRMQDEGIQANEVTFTSILSSCSHGGLVDKGLGIFKLMKEQYGIEASKEHYSSVVDLLCRSGRLEEAYDTVKEMPIEATESIVGAFLNGCLVHERKDLAERMVEDVILKKPGGFVTLSNIYAAEGDWTQVENVRMLMKDKRVLKMAGSSSF</sequence>
<dbReference type="Pfam" id="PF20431">
    <property type="entry name" value="E_motif"/>
    <property type="match status" value="1"/>
</dbReference>
<dbReference type="GO" id="GO:0003723">
    <property type="term" value="F:RNA binding"/>
    <property type="evidence" value="ECO:0007669"/>
    <property type="project" value="InterPro"/>
</dbReference>
<feature type="repeat" description="PPR" evidence="3">
    <location>
        <begin position="215"/>
        <end position="249"/>
    </location>
</feature>
<accession>A0A068V7X8</accession>
<dbReference type="EMBL" id="HG739218">
    <property type="protein sequence ID" value="CDP16604.1"/>
    <property type="molecule type" value="Genomic_DNA"/>
</dbReference>
<evidence type="ECO:0008006" key="6">
    <source>
        <dbReference type="Google" id="ProtNLM"/>
    </source>
</evidence>
<dbReference type="Pfam" id="PF01535">
    <property type="entry name" value="PPR"/>
    <property type="match status" value="1"/>
</dbReference>
<keyword evidence="1" id="KW-0677">Repeat</keyword>
<reference evidence="5" key="1">
    <citation type="journal article" date="2014" name="Science">
        <title>The coffee genome provides insight into the convergent evolution of caffeine biosynthesis.</title>
        <authorList>
            <person name="Denoeud F."/>
            <person name="Carretero-Paulet L."/>
            <person name="Dereeper A."/>
            <person name="Droc G."/>
            <person name="Guyot R."/>
            <person name="Pietrella M."/>
            <person name="Zheng C."/>
            <person name="Alberti A."/>
            <person name="Anthony F."/>
            <person name="Aprea G."/>
            <person name="Aury J.M."/>
            <person name="Bento P."/>
            <person name="Bernard M."/>
            <person name="Bocs S."/>
            <person name="Campa C."/>
            <person name="Cenci A."/>
            <person name="Combes M.C."/>
            <person name="Crouzillat D."/>
            <person name="Da Silva C."/>
            <person name="Daddiego L."/>
            <person name="De Bellis F."/>
            <person name="Dussert S."/>
            <person name="Garsmeur O."/>
            <person name="Gayraud T."/>
            <person name="Guignon V."/>
            <person name="Jahn K."/>
            <person name="Jamilloux V."/>
            <person name="Joet T."/>
            <person name="Labadie K."/>
            <person name="Lan T."/>
            <person name="Leclercq J."/>
            <person name="Lepelley M."/>
            <person name="Leroy T."/>
            <person name="Li L.T."/>
            <person name="Librado P."/>
            <person name="Lopez L."/>
            <person name="Munoz A."/>
            <person name="Noel B."/>
            <person name="Pallavicini A."/>
            <person name="Perrotta G."/>
            <person name="Poncet V."/>
            <person name="Pot D."/>
            <person name="Priyono X."/>
            <person name="Rigoreau M."/>
            <person name="Rouard M."/>
            <person name="Rozas J."/>
            <person name="Tranchant-Dubreuil C."/>
            <person name="VanBuren R."/>
            <person name="Zhang Q."/>
            <person name="Andrade A.C."/>
            <person name="Argout X."/>
            <person name="Bertrand B."/>
            <person name="de Kochko A."/>
            <person name="Graziosi G."/>
            <person name="Henry R.J."/>
            <person name="Jayarama X."/>
            <person name="Ming R."/>
            <person name="Nagai C."/>
            <person name="Rounsley S."/>
            <person name="Sankoff D."/>
            <person name="Giuliano G."/>
            <person name="Albert V.A."/>
            <person name="Wincker P."/>
            <person name="Lashermes P."/>
        </authorList>
    </citation>
    <scope>NUCLEOTIDE SEQUENCE [LARGE SCALE GENOMIC DNA]</scope>
    <source>
        <strain evidence="5">cv. DH200-94</strain>
    </source>
</reference>
<evidence type="ECO:0000313" key="5">
    <source>
        <dbReference type="Proteomes" id="UP000295252"/>
    </source>
</evidence>
<dbReference type="FunFam" id="1.25.40.10:FF:000196">
    <property type="entry name" value="Pentatricopeptide repeat-containing protein At4g14850"/>
    <property type="match status" value="1"/>
</dbReference>
<dbReference type="InterPro" id="IPR046960">
    <property type="entry name" value="PPR_At4g14850-like_plant"/>
</dbReference>
<dbReference type="InterPro" id="IPR046848">
    <property type="entry name" value="E_motif"/>
</dbReference>
<dbReference type="GO" id="GO:0009451">
    <property type="term" value="P:RNA modification"/>
    <property type="evidence" value="ECO:0007669"/>
    <property type="project" value="InterPro"/>
</dbReference>
<dbReference type="Gene3D" id="1.25.40.10">
    <property type="entry name" value="Tetratricopeptide repeat domain"/>
    <property type="match status" value="3"/>
</dbReference>
<evidence type="ECO:0000256" key="1">
    <source>
        <dbReference type="ARBA" id="ARBA00022737"/>
    </source>
</evidence>
<feature type="repeat" description="PPR" evidence="3">
    <location>
        <begin position="180"/>
        <end position="214"/>
    </location>
</feature>
<keyword evidence="5" id="KW-1185">Reference proteome</keyword>
<dbReference type="FunFam" id="1.25.40.10:FF:000090">
    <property type="entry name" value="Pentatricopeptide repeat-containing protein, chloroplastic"/>
    <property type="match status" value="1"/>
</dbReference>
<dbReference type="InParanoid" id="A0A068V7X8"/>
<evidence type="ECO:0000313" key="4">
    <source>
        <dbReference type="EMBL" id="CDP16604.1"/>
    </source>
</evidence>
<name>A0A068V7X8_COFCA</name>
<feature type="repeat" description="PPR" evidence="3">
    <location>
        <begin position="149"/>
        <end position="179"/>
    </location>
</feature>
<evidence type="ECO:0000256" key="3">
    <source>
        <dbReference type="PROSITE-ProRule" id="PRU00708"/>
    </source>
</evidence>
<protein>
    <recommendedName>
        <fullName evidence="6">Pentacotripeptide-repeat region of PRORP domain-containing protein</fullName>
    </recommendedName>
</protein>
<dbReference type="OMA" id="FRWMREV"/>
<dbReference type="Pfam" id="PF13041">
    <property type="entry name" value="PPR_2"/>
    <property type="match status" value="4"/>
</dbReference>
<dbReference type="InterPro" id="IPR002885">
    <property type="entry name" value="PPR_rpt"/>
</dbReference>
<feature type="repeat" description="PPR" evidence="3">
    <location>
        <begin position="250"/>
        <end position="284"/>
    </location>
</feature>
<dbReference type="PhylomeDB" id="A0A068V7X8"/>
<gene>
    <name evidence="4" type="ORF">GSCOC_T00019041001</name>
</gene>